<evidence type="ECO:0000256" key="7">
    <source>
        <dbReference type="ARBA" id="ARBA00023136"/>
    </source>
</evidence>
<sequence>MEIFEKLGKPSYLLLGIIAAITALHFTLLEQEGNQNLISVSLLIWLTAASLLWDKYQAKNLDLKSNLPSTILGIILIVLALLRSISTSGYHFFLCPFMFAIGLVLLTASLKGFQFYRQELYIFSLFLLYPAIMRFLGMINMEKWTAIFSTFMLYILGFQPYREGVSIILPTGRVEVLSSCAGIDIVTLMIICSILLFFIVPLKTSQKILCLFLAPIIGFLVNCIRIGLLTFFVSQSADEAFEYWHGEDGSLAFAMISVILFGLFCWFSYIRPLTLETQD</sequence>
<gene>
    <name evidence="9" type="ORF">CY0110_27154</name>
</gene>
<proteinExistence type="predicted"/>
<evidence type="ECO:0000256" key="1">
    <source>
        <dbReference type="ARBA" id="ARBA00004651"/>
    </source>
</evidence>
<feature type="transmembrane region" description="Helical" evidence="8">
    <location>
        <begin position="120"/>
        <end position="137"/>
    </location>
</feature>
<organism evidence="9 10">
    <name type="scientific">Crocosphaera chwakensis CCY0110</name>
    <dbReference type="NCBI Taxonomy" id="391612"/>
    <lineage>
        <taxon>Bacteria</taxon>
        <taxon>Bacillati</taxon>
        <taxon>Cyanobacteriota</taxon>
        <taxon>Cyanophyceae</taxon>
        <taxon>Oscillatoriophycideae</taxon>
        <taxon>Chroococcales</taxon>
        <taxon>Aphanothecaceae</taxon>
        <taxon>Crocosphaera</taxon>
        <taxon>Crocosphaera chwakensis</taxon>
    </lineage>
</organism>
<name>A3IVR7_9CHRO</name>
<evidence type="ECO:0000256" key="2">
    <source>
        <dbReference type="ARBA" id="ARBA00022475"/>
    </source>
</evidence>
<dbReference type="EMBL" id="AAXW01000044">
    <property type="protein sequence ID" value="EAZ89457.1"/>
    <property type="molecule type" value="Genomic_DNA"/>
</dbReference>
<keyword evidence="3" id="KW-0645">Protease</keyword>
<evidence type="ECO:0000313" key="9">
    <source>
        <dbReference type="EMBL" id="EAZ89457.1"/>
    </source>
</evidence>
<keyword evidence="7 8" id="KW-0472">Membrane</keyword>
<dbReference type="GO" id="GO:0006508">
    <property type="term" value="P:proteolysis"/>
    <property type="evidence" value="ECO:0007669"/>
    <property type="project" value="UniProtKB-KW"/>
</dbReference>
<dbReference type="InterPro" id="IPR026392">
    <property type="entry name" value="Exo/Archaeosortase_dom"/>
</dbReference>
<feature type="transmembrane region" description="Helical" evidence="8">
    <location>
        <begin position="144"/>
        <end position="161"/>
    </location>
</feature>
<feature type="transmembrane region" description="Helical" evidence="8">
    <location>
        <begin position="65"/>
        <end position="82"/>
    </location>
</feature>
<protein>
    <recommendedName>
        <fullName evidence="11">Eight transmembrane protein EpsH</fullName>
    </recommendedName>
</protein>
<dbReference type="Proteomes" id="UP000003781">
    <property type="component" value="Unassembled WGS sequence"/>
</dbReference>
<evidence type="ECO:0008006" key="11">
    <source>
        <dbReference type="Google" id="ProtNLM"/>
    </source>
</evidence>
<feature type="transmembrane region" description="Helical" evidence="8">
    <location>
        <begin position="251"/>
        <end position="270"/>
    </location>
</feature>
<evidence type="ECO:0000256" key="5">
    <source>
        <dbReference type="ARBA" id="ARBA00022801"/>
    </source>
</evidence>
<dbReference type="NCBIfam" id="TIGR04178">
    <property type="entry name" value="exo_archaeo"/>
    <property type="match status" value="1"/>
</dbReference>
<evidence type="ECO:0000256" key="8">
    <source>
        <dbReference type="SAM" id="Phobius"/>
    </source>
</evidence>
<dbReference type="Pfam" id="PF09721">
    <property type="entry name" value="Exosortase_EpsH"/>
    <property type="match status" value="1"/>
</dbReference>
<dbReference type="NCBIfam" id="TIGR03763">
    <property type="entry name" value="cyanoexo_CrtA"/>
    <property type="match status" value="1"/>
</dbReference>
<evidence type="ECO:0000313" key="10">
    <source>
        <dbReference type="Proteomes" id="UP000003781"/>
    </source>
</evidence>
<keyword evidence="4 8" id="KW-0812">Transmembrane</keyword>
<dbReference type="GO" id="GO:0005886">
    <property type="term" value="C:plasma membrane"/>
    <property type="evidence" value="ECO:0007669"/>
    <property type="project" value="UniProtKB-SubCell"/>
</dbReference>
<comment type="caution">
    <text evidence="9">The sequence shown here is derived from an EMBL/GenBank/DDBJ whole genome shotgun (WGS) entry which is preliminary data.</text>
</comment>
<dbReference type="InterPro" id="IPR019127">
    <property type="entry name" value="Exosortase"/>
</dbReference>
<reference evidence="9 10" key="1">
    <citation type="submission" date="2007-03" db="EMBL/GenBank/DDBJ databases">
        <authorList>
            <person name="Stal L."/>
            <person name="Ferriera S."/>
            <person name="Johnson J."/>
            <person name="Kravitz S."/>
            <person name="Beeson K."/>
            <person name="Sutton G."/>
            <person name="Rogers Y.-H."/>
            <person name="Friedman R."/>
            <person name="Frazier M."/>
            <person name="Venter J.C."/>
        </authorList>
    </citation>
    <scope>NUCLEOTIDE SEQUENCE [LARGE SCALE GENOMIC DNA]</scope>
    <source>
        <strain evidence="9 10">CCY0110</strain>
    </source>
</reference>
<dbReference type="GO" id="GO:0008233">
    <property type="term" value="F:peptidase activity"/>
    <property type="evidence" value="ECO:0007669"/>
    <property type="project" value="UniProtKB-KW"/>
</dbReference>
<evidence type="ECO:0000256" key="6">
    <source>
        <dbReference type="ARBA" id="ARBA00022989"/>
    </source>
</evidence>
<evidence type="ECO:0000256" key="3">
    <source>
        <dbReference type="ARBA" id="ARBA00022670"/>
    </source>
</evidence>
<dbReference type="RefSeq" id="WP_008277476.1">
    <property type="nucleotide sequence ID" value="NZ_AAXW01000044.1"/>
</dbReference>
<keyword evidence="6 8" id="KW-1133">Transmembrane helix</keyword>
<dbReference type="OrthoDB" id="461510at2"/>
<dbReference type="InterPro" id="IPR022505">
    <property type="entry name" value="Exosortase_cyanobac"/>
</dbReference>
<comment type="subcellular location">
    <subcellularLocation>
        <location evidence="1">Cell membrane</location>
        <topology evidence="1">Multi-pass membrane protein</topology>
    </subcellularLocation>
</comment>
<keyword evidence="10" id="KW-1185">Reference proteome</keyword>
<dbReference type="eggNOG" id="ENOG502ZA1F">
    <property type="taxonomic scope" value="Bacteria"/>
</dbReference>
<dbReference type="AlphaFoldDB" id="A3IVR7"/>
<evidence type="ECO:0000256" key="4">
    <source>
        <dbReference type="ARBA" id="ARBA00022692"/>
    </source>
</evidence>
<feature type="transmembrane region" description="Helical" evidence="8">
    <location>
        <begin position="12"/>
        <end position="29"/>
    </location>
</feature>
<keyword evidence="2" id="KW-1003">Cell membrane</keyword>
<feature type="transmembrane region" description="Helical" evidence="8">
    <location>
        <begin position="181"/>
        <end position="202"/>
    </location>
</feature>
<keyword evidence="5" id="KW-0378">Hydrolase</keyword>
<feature type="transmembrane region" description="Helical" evidence="8">
    <location>
        <begin position="89"/>
        <end position="108"/>
    </location>
</feature>
<feature type="transmembrane region" description="Helical" evidence="8">
    <location>
        <begin position="209"/>
        <end position="231"/>
    </location>
</feature>
<feature type="transmembrane region" description="Helical" evidence="8">
    <location>
        <begin position="36"/>
        <end position="53"/>
    </location>
</feature>
<accession>A3IVR7</accession>